<gene>
    <name evidence="8" type="ORF">SAMN02745221_01641</name>
</gene>
<feature type="transmembrane region" description="Helical" evidence="6">
    <location>
        <begin position="46"/>
        <end position="68"/>
    </location>
</feature>
<dbReference type="OrthoDB" id="9779786at2"/>
<feature type="transmembrane region" description="Helical" evidence="6">
    <location>
        <begin position="75"/>
        <end position="93"/>
    </location>
</feature>
<dbReference type="STRING" id="1123382.SAMN02745221_01641"/>
<keyword evidence="9" id="KW-1185">Reference proteome</keyword>
<accession>A0A1M5Q1U1</accession>
<evidence type="ECO:0000256" key="1">
    <source>
        <dbReference type="ARBA" id="ARBA00004651"/>
    </source>
</evidence>
<feature type="transmembrane region" description="Helical" evidence="6">
    <location>
        <begin position="108"/>
        <end position="126"/>
    </location>
</feature>
<dbReference type="Pfam" id="PF02588">
    <property type="entry name" value="YitT_membrane"/>
    <property type="match status" value="1"/>
</dbReference>
<protein>
    <submittedName>
        <fullName evidence="8">Uncharacterized membrane-anchored protein YitT, contains DUF161 and DUF2179 domains</fullName>
    </submittedName>
</protein>
<feature type="transmembrane region" description="Helical" evidence="6">
    <location>
        <begin position="175"/>
        <end position="192"/>
    </location>
</feature>
<evidence type="ECO:0000256" key="3">
    <source>
        <dbReference type="ARBA" id="ARBA00022692"/>
    </source>
</evidence>
<dbReference type="InterPro" id="IPR003740">
    <property type="entry name" value="YitT"/>
</dbReference>
<evidence type="ECO:0000256" key="5">
    <source>
        <dbReference type="ARBA" id="ARBA00023136"/>
    </source>
</evidence>
<comment type="subcellular location">
    <subcellularLocation>
        <location evidence="1">Cell membrane</location>
        <topology evidence="1">Multi-pass membrane protein</topology>
    </subcellularLocation>
</comment>
<feature type="domain" description="DUF2179" evidence="7">
    <location>
        <begin position="221"/>
        <end position="275"/>
    </location>
</feature>
<dbReference type="GO" id="GO:0005886">
    <property type="term" value="C:plasma membrane"/>
    <property type="evidence" value="ECO:0007669"/>
    <property type="project" value="UniProtKB-SubCell"/>
</dbReference>
<evidence type="ECO:0000313" key="8">
    <source>
        <dbReference type="EMBL" id="SHH08267.1"/>
    </source>
</evidence>
<evidence type="ECO:0000313" key="9">
    <source>
        <dbReference type="Proteomes" id="UP000242329"/>
    </source>
</evidence>
<evidence type="ECO:0000256" key="2">
    <source>
        <dbReference type="ARBA" id="ARBA00022475"/>
    </source>
</evidence>
<evidence type="ECO:0000256" key="6">
    <source>
        <dbReference type="SAM" id="Phobius"/>
    </source>
</evidence>
<dbReference type="Gene3D" id="3.30.70.120">
    <property type="match status" value="1"/>
</dbReference>
<organism evidence="8 9">
    <name type="scientific">Thermosyntropha lipolytica DSM 11003</name>
    <dbReference type="NCBI Taxonomy" id="1123382"/>
    <lineage>
        <taxon>Bacteria</taxon>
        <taxon>Bacillati</taxon>
        <taxon>Bacillota</taxon>
        <taxon>Clostridia</taxon>
        <taxon>Eubacteriales</taxon>
        <taxon>Syntrophomonadaceae</taxon>
        <taxon>Thermosyntropha</taxon>
    </lineage>
</organism>
<keyword evidence="5 6" id="KW-0472">Membrane</keyword>
<dbReference type="RefSeq" id="WP_073092657.1">
    <property type="nucleotide sequence ID" value="NZ_FQWY01000029.1"/>
</dbReference>
<sequence length="281" mass="30864">MVSKIKDFLLLNIGALLDALGFYFFLAPNHIAAGGISGLALVINQFLPALPLGGIILFLSITLLLLGFITIGPVYGFKTVYCSILIPVIIWILEKIYPLSSPLLDDLLIQLFFGVLISSIGLAILFNQNASSGGTDIVARIIYQFYHLDIGKGLLLVDFLITLAATYVFGLQKGLYALLGVILYGFIIDYVVEGITISKQVLIITPRSEEVKNFITRELGRGATVYKASGAFTGEEKEVIMTILKRQEFVKLRSFIKKTDPNAFITVQNIHEVLGEGFKPL</sequence>
<proteinExistence type="predicted"/>
<name>A0A1M5Q1U1_9FIRM</name>
<keyword evidence="4 6" id="KW-1133">Transmembrane helix</keyword>
<dbReference type="Pfam" id="PF10035">
    <property type="entry name" value="DUF2179"/>
    <property type="match status" value="1"/>
</dbReference>
<dbReference type="PANTHER" id="PTHR33545">
    <property type="entry name" value="UPF0750 MEMBRANE PROTEIN YITT-RELATED"/>
    <property type="match status" value="1"/>
</dbReference>
<dbReference type="AlphaFoldDB" id="A0A1M5Q1U1"/>
<feature type="transmembrane region" description="Helical" evidence="6">
    <location>
        <begin position="146"/>
        <end position="169"/>
    </location>
</feature>
<dbReference type="CDD" id="cd16380">
    <property type="entry name" value="YitT_C"/>
    <property type="match status" value="1"/>
</dbReference>
<dbReference type="Proteomes" id="UP000242329">
    <property type="component" value="Unassembled WGS sequence"/>
</dbReference>
<dbReference type="InterPro" id="IPR019264">
    <property type="entry name" value="DUF2179"/>
</dbReference>
<dbReference type="PIRSF" id="PIRSF006483">
    <property type="entry name" value="Membrane_protein_YitT"/>
    <property type="match status" value="1"/>
</dbReference>
<dbReference type="PANTHER" id="PTHR33545:SF9">
    <property type="entry name" value="UPF0750 MEMBRANE PROTEIN YITE"/>
    <property type="match status" value="1"/>
</dbReference>
<dbReference type="EMBL" id="FQWY01000029">
    <property type="protein sequence ID" value="SHH08267.1"/>
    <property type="molecule type" value="Genomic_DNA"/>
</dbReference>
<reference evidence="9" key="1">
    <citation type="submission" date="2016-11" db="EMBL/GenBank/DDBJ databases">
        <authorList>
            <person name="Varghese N."/>
            <person name="Submissions S."/>
        </authorList>
    </citation>
    <scope>NUCLEOTIDE SEQUENCE [LARGE SCALE GENOMIC DNA]</scope>
    <source>
        <strain evidence="9">DSM 11003</strain>
    </source>
</reference>
<dbReference type="InterPro" id="IPR051461">
    <property type="entry name" value="UPF0750_membrane"/>
</dbReference>
<keyword evidence="3 6" id="KW-0812">Transmembrane</keyword>
<evidence type="ECO:0000256" key="4">
    <source>
        <dbReference type="ARBA" id="ARBA00022989"/>
    </source>
</evidence>
<keyword evidence="2" id="KW-1003">Cell membrane</keyword>
<evidence type="ECO:0000259" key="7">
    <source>
        <dbReference type="Pfam" id="PF10035"/>
    </source>
</evidence>
<dbReference type="InterPro" id="IPR015867">
    <property type="entry name" value="N-reg_PII/ATP_PRibTrfase_C"/>
</dbReference>